<dbReference type="Pfam" id="PF14054">
    <property type="entry name" value="DUF4249"/>
    <property type="match status" value="1"/>
</dbReference>
<proteinExistence type="predicted"/>
<organism evidence="1 2">
    <name type="scientific">Flagellimonas ochracea</name>
    <dbReference type="NCBI Taxonomy" id="2696472"/>
    <lineage>
        <taxon>Bacteria</taxon>
        <taxon>Pseudomonadati</taxon>
        <taxon>Bacteroidota</taxon>
        <taxon>Flavobacteriia</taxon>
        <taxon>Flavobacteriales</taxon>
        <taxon>Flavobacteriaceae</taxon>
        <taxon>Flagellimonas</taxon>
    </lineage>
</organism>
<dbReference type="EMBL" id="JAAABI010000001">
    <property type="protein sequence ID" value="NAY90818.1"/>
    <property type="molecule type" value="Genomic_DNA"/>
</dbReference>
<name>A0A964WWH9_9FLAO</name>
<protein>
    <submittedName>
        <fullName evidence="1">DUF4249 family protein</fullName>
    </submittedName>
</protein>
<comment type="caution">
    <text evidence="1">The sequence shown here is derived from an EMBL/GenBank/DDBJ whole genome shotgun (WGS) entry which is preliminary data.</text>
</comment>
<sequence>MLFGVVLFSCIESFDTTFVDFESVLVVEAIITDIPKFQKINVSRSYEFNAEPIPELNANVSVVDSDGNIYLFADSGNGSYISMESFGVEQGIQYQLLLSTSDGNRYRSDAEQLQVGNAKILNVDAKRMVNEKGEDGIVILVDSFDPMGNSKNYRFEYEETYHIIAPLWSPLELAPVNDEGCEMRLVPNISNEQNCFPTSLSKDILLTSTEYLSQDRVENFQIRFINRNDYIISHRYSILVRQLIQSDQAFEFYNILLELSSSESLLSQVQPGFLQGNIFSVDNSEEHVLGLFDLNTIDEERIFFNYNDFYPEEELPPFLDPCIGTAPPIESANRCLVRTLIESGAGIYAGSSGPDLVPGPYRIVPRICGDCKVLGPAEPPNFWIEG</sequence>
<reference evidence="1" key="1">
    <citation type="submission" date="2020-01" db="EMBL/GenBank/DDBJ databases">
        <title>Muricauda ochracea sp. nov., isolated from a tidal flat of Garorim bay in Korea.</title>
        <authorList>
            <person name="Kim D."/>
            <person name="Yoo Y."/>
            <person name="Kim J.-J."/>
        </authorList>
    </citation>
    <scope>NUCLEOTIDE SEQUENCE</scope>
    <source>
        <strain evidence="1">JGD-17</strain>
    </source>
</reference>
<dbReference type="Proteomes" id="UP000667650">
    <property type="component" value="Unassembled WGS sequence"/>
</dbReference>
<accession>A0A964WWH9</accession>
<dbReference type="AlphaFoldDB" id="A0A964WWH9"/>
<gene>
    <name evidence="1" type="ORF">GTQ34_02710</name>
</gene>
<dbReference type="InterPro" id="IPR025345">
    <property type="entry name" value="DUF4249"/>
</dbReference>
<keyword evidence="2" id="KW-1185">Reference proteome</keyword>
<evidence type="ECO:0000313" key="2">
    <source>
        <dbReference type="Proteomes" id="UP000667650"/>
    </source>
</evidence>
<evidence type="ECO:0000313" key="1">
    <source>
        <dbReference type="EMBL" id="NAY90818.1"/>
    </source>
</evidence>